<sequence length="435" mass="48752">MYLRWASLPPERIPALLYTVTERTTLRRASDAPNGPALPDELLLPDEAFDAVKQLAATLPDADGLLTYALHRNREMIRLRNYVGLLELRGGLAFDIQPRVGYLPSLLRHLSDPPFRYINTAHSGPSPLPLWEVFIDAFLRETAQALSGGLARAYVTQEADLPVLRGKLRLADQLRQYRPDQLAVRYDDHTPDIAPNRLLKLALLHVAQRTRTTSNQTRCRQLLGTLADVSTPTYNPNRPGGLAPQLASLQQAGQTSRLPRTYEPALRLAGWLLGGRGASLCEGPQVAACLLFPIERVFEQYVAAGFRRVGAEVQSASAHLIDEHEGQPRFKLRPDLLLRRNGQTIILDTKWKTINAQDTNGHYGIDQADLYQLYAYGKKYDATQLVLIYPAHEHFKQPLRVFGYDPSLRLYVVPFNLDNPLMDEVDAVLATIEAT</sequence>
<dbReference type="EMBL" id="HE796683">
    <property type="protein sequence ID" value="CCG98567.1"/>
    <property type="molecule type" value="Genomic_DNA"/>
</dbReference>
<dbReference type="InterPro" id="IPR019292">
    <property type="entry name" value="McrC"/>
</dbReference>
<evidence type="ECO:0000313" key="2">
    <source>
        <dbReference type="Proteomes" id="UP000011058"/>
    </source>
</evidence>
<dbReference type="PATRIC" id="fig|1166018.3.peg.565"/>
<evidence type="ECO:0000313" key="1">
    <source>
        <dbReference type="EMBL" id="CCG98567.1"/>
    </source>
</evidence>
<dbReference type="KEGG" id="fae:FAES_0556"/>
<evidence type="ECO:0008006" key="3">
    <source>
        <dbReference type="Google" id="ProtNLM"/>
    </source>
</evidence>
<name>I0K364_9BACT</name>
<organism evidence="1 2">
    <name type="scientific">Fibrella aestuarina BUZ 2</name>
    <dbReference type="NCBI Taxonomy" id="1166018"/>
    <lineage>
        <taxon>Bacteria</taxon>
        <taxon>Pseudomonadati</taxon>
        <taxon>Bacteroidota</taxon>
        <taxon>Cytophagia</taxon>
        <taxon>Cytophagales</taxon>
        <taxon>Spirosomataceae</taxon>
        <taxon>Fibrella</taxon>
    </lineage>
</organism>
<proteinExistence type="predicted"/>
<gene>
    <name evidence="1" type="ORF">FAES_0556</name>
</gene>
<keyword evidence="2" id="KW-1185">Reference proteome</keyword>
<dbReference type="HOGENOM" id="CLU_048696_1_1_10"/>
<accession>I0K364</accession>
<dbReference type="PANTHER" id="PTHR38733">
    <property type="entry name" value="PROTEIN MCRC"/>
    <property type="match status" value="1"/>
</dbReference>
<dbReference type="STRING" id="1166018.FAES_0556"/>
<dbReference type="REBASE" id="46828">
    <property type="entry name" value="Fae2McrCP"/>
</dbReference>
<reference evidence="1 2" key="1">
    <citation type="journal article" date="2012" name="J. Bacteriol.">
        <title>Genome Sequence of Fibrella aestuarina BUZ 2T, a Filamentous Marine Bacterium.</title>
        <authorList>
            <person name="Filippini M."/>
            <person name="Qi W."/>
            <person name="Blom J."/>
            <person name="Goesmann A."/>
            <person name="Smits T.H."/>
            <person name="Bagheri H.C."/>
        </authorList>
    </citation>
    <scope>NUCLEOTIDE SEQUENCE [LARGE SCALE GENOMIC DNA]</scope>
    <source>
        <strain evidence="2">BUZ 2T</strain>
    </source>
</reference>
<dbReference type="AlphaFoldDB" id="I0K364"/>
<protein>
    <recommendedName>
        <fullName evidence="3">5-methylcytosine restriction system component-like protein</fullName>
    </recommendedName>
</protein>
<dbReference type="Pfam" id="PF10117">
    <property type="entry name" value="McrBC"/>
    <property type="match status" value="1"/>
</dbReference>
<dbReference type="eggNOG" id="COG4268">
    <property type="taxonomic scope" value="Bacteria"/>
</dbReference>
<dbReference type="Proteomes" id="UP000011058">
    <property type="component" value="Chromosome"/>
</dbReference>
<dbReference type="PANTHER" id="PTHR38733:SF1">
    <property type="entry name" value="TYPE IV METHYL-DIRECTED RESTRICTION ENZYME ECOKMCRBC"/>
    <property type="match status" value="1"/>
</dbReference>